<dbReference type="InterPro" id="IPR011989">
    <property type="entry name" value="ARM-like"/>
</dbReference>
<proteinExistence type="predicted"/>
<dbReference type="OrthoDB" id="10284245at2759"/>
<dbReference type="InterPro" id="IPR016024">
    <property type="entry name" value="ARM-type_fold"/>
</dbReference>
<sequence>MTETSPLHTGASSSTGTGLCLVGLAPYLQSSNIYERLYAKQALLHLDAKVLVNNMSTLVMLLDGSGALPKRCALSLLQKLSPVGLLTALLGRITVHLDDEDADVRRGVVAVLAHVPTTTLDSYADALLSFVFHPSPSIRVTSLSALAYLSATWTQGHLPDILSTALMDLESSDVRWAALDLLQMNVHRFLIEKDCEGEVPDGGGFYSRQTGTVDPVHGQAETAEIKSTEDNGRDSINSWVLKNESILERGLAASDACNGEDGGVEKMLQEQATKAIRCFTDPDKYVRWKAVSVLSTYPSHLLLQDTLEHLLGCLNQPFPFARIAALMALSRLEEKAGLKKGDDMSVEEHTRAGESFWHFHGEARVVQAMSKRLWDEDYTVRVACLQSLRTVPPDVLGAALIDGMEEGDGDDCIVAKLASQLKGRNFPFSETDGDDGGHYVQQAAGQILETLYEVSSGSLVTEDMVQEVHQMRLRQEKESRGWDAS</sequence>
<keyword evidence="2" id="KW-1185">Reference proteome</keyword>
<accession>A0A4D9CPE2</accession>
<dbReference type="SUPFAM" id="SSF48371">
    <property type="entry name" value="ARM repeat"/>
    <property type="match status" value="1"/>
</dbReference>
<name>A0A4D9CPE2_9STRA</name>
<dbReference type="AlphaFoldDB" id="A0A4D9CPE2"/>
<organism evidence="1 2">
    <name type="scientific">Nannochloropsis salina CCMP1776</name>
    <dbReference type="NCBI Taxonomy" id="1027361"/>
    <lineage>
        <taxon>Eukaryota</taxon>
        <taxon>Sar</taxon>
        <taxon>Stramenopiles</taxon>
        <taxon>Ochrophyta</taxon>
        <taxon>Eustigmatophyceae</taxon>
        <taxon>Eustigmatales</taxon>
        <taxon>Monodopsidaceae</taxon>
        <taxon>Microchloropsis</taxon>
        <taxon>Microchloropsis salina</taxon>
    </lineage>
</organism>
<protein>
    <recommendedName>
        <fullName evidence="3">Condensin complex subunit 1 C-terminal domain-containing protein</fullName>
    </recommendedName>
</protein>
<dbReference type="Gene3D" id="1.25.10.10">
    <property type="entry name" value="Leucine-rich Repeat Variant"/>
    <property type="match status" value="2"/>
</dbReference>
<comment type="caution">
    <text evidence="1">The sequence shown here is derived from an EMBL/GenBank/DDBJ whole genome shotgun (WGS) entry which is preliminary data.</text>
</comment>
<dbReference type="EMBL" id="SDOX01000145">
    <property type="protein sequence ID" value="TFJ81032.1"/>
    <property type="molecule type" value="Genomic_DNA"/>
</dbReference>
<evidence type="ECO:0000313" key="1">
    <source>
        <dbReference type="EMBL" id="TFJ81032.1"/>
    </source>
</evidence>
<evidence type="ECO:0000313" key="2">
    <source>
        <dbReference type="Proteomes" id="UP000355283"/>
    </source>
</evidence>
<gene>
    <name evidence="1" type="ORF">NSK_007675</name>
</gene>
<reference evidence="1 2" key="1">
    <citation type="submission" date="2019-01" db="EMBL/GenBank/DDBJ databases">
        <title>Nuclear Genome Assembly of the Microalgal Biofuel strain Nannochloropsis salina CCMP1776.</title>
        <authorList>
            <person name="Hovde B."/>
        </authorList>
    </citation>
    <scope>NUCLEOTIDE SEQUENCE [LARGE SCALE GENOMIC DNA]</scope>
    <source>
        <strain evidence="1 2">CCMP1776</strain>
    </source>
</reference>
<dbReference type="Proteomes" id="UP000355283">
    <property type="component" value="Unassembled WGS sequence"/>
</dbReference>
<evidence type="ECO:0008006" key="3">
    <source>
        <dbReference type="Google" id="ProtNLM"/>
    </source>
</evidence>